<dbReference type="InterPro" id="IPR016181">
    <property type="entry name" value="Acyl_CoA_acyltransferase"/>
</dbReference>
<dbReference type="InterPro" id="IPR000182">
    <property type="entry name" value="GNAT_dom"/>
</dbReference>
<dbReference type="GO" id="GO:0016747">
    <property type="term" value="F:acyltransferase activity, transferring groups other than amino-acyl groups"/>
    <property type="evidence" value="ECO:0007669"/>
    <property type="project" value="InterPro"/>
</dbReference>
<dbReference type="Pfam" id="PF13302">
    <property type="entry name" value="Acetyltransf_3"/>
    <property type="match status" value="1"/>
</dbReference>
<feature type="domain" description="N-acetyltransferase" evidence="1">
    <location>
        <begin position="8"/>
        <end position="165"/>
    </location>
</feature>
<dbReference type="Gene3D" id="3.40.630.30">
    <property type="match status" value="1"/>
</dbReference>
<name>A0A6J4N7A8_9CYAN</name>
<dbReference type="PANTHER" id="PTHR43792">
    <property type="entry name" value="GNAT FAMILY, PUTATIVE (AFU_ORTHOLOGUE AFUA_3G00765)-RELATED-RELATED"/>
    <property type="match status" value="1"/>
</dbReference>
<dbReference type="EMBL" id="CADCTZ010001117">
    <property type="protein sequence ID" value="CAA9379939.1"/>
    <property type="molecule type" value="Genomic_DNA"/>
</dbReference>
<sequence length="165" mass="19361">MIFETERLVLKPIVESDLNTLHRIFIDAYVRRYLCDGEIWSLQKVEEMLAENKKLFAQKQFGMWFIETKSDRETIGFVGLWYFFEEAQPQLVYALLPKALKKGYATEASTKILDYGFDELGFNYLVASCDRPNIESQKVAERLGMKQVEERIINGNPILFFRIDK</sequence>
<organism evidence="2">
    <name type="scientific">uncultured Microcoleus sp</name>
    <dbReference type="NCBI Taxonomy" id="259945"/>
    <lineage>
        <taxon>Bacteria</taxon>
        <taxon>Bacillati</taxon>
        <taxon>Cyanobacteriota</taxon>
        <taxon>Cyanophyceae</taxon>
        <taxon>Oscillatoriophycideae</taxon>
        <taxon>Oscillatoriales</taxon>
        <taxon>Microcoleaceae</taxon>
        <taxon>Microcoleus</taxon>
        <taxon>environmental samples</taxon>
    </lineage>
</organism>
<dbReference type="PANTHER" id="PTHR43792:SF1">
    <property type="entry name" value="N-ACETYLTRANSFERASE DOMAIN-CONTAINING PROTEIN"/>
    <property type="match status" value="1"/>
</dbReference>
<proteinExistence type="predicted"/>
<accession>A0A6J4N7A8</accession>
<evidence type="ECO:0000313" key="2">
    <source>
        <dbReference type="EMBL" id="CAA9379939.1"/>
    </source>
</evidence>
<evidence type="ECO:0000259" key="1">
    <source>
        <dbReference type="PROSITE" id="PS51186"/>
    </source>
</evidence>
<dbReference type="SUPFAM" id="SSF55729">
    <property type="entry name" value="Acyl-CoA N-acyltransferases (Nat)"/>
    <property type="match status" value="1"/>
</dbReference>
<dbReference type="PROSITE" id="PS51186">
    <property type="entry name" value="GNAT"/>
    <property type="match status" value="1"/>
</dbReference>
<reference evidence="2" key="1">
    <citation type="submission" date="2020-02" db="EMBL/GenBank/DDBJ databases">
        <authorList>
            <person name="Meier V. D."/>
        </authorList>
    </citation>
    <scope>NUCLEOTIDE SEQUENCE</scope>
    <source>
        <strain evidence="2">AVDCRST_MAG84</strain>
    </source>
</reference>
<dbReference type="InterPro" id="IPR051531">
    <property type="entry name" value="N-acetyltransferase"/>
</dbReference>
<protein>
    <submittedName>
        <fullName evidence="2">Acetyltransferase, GNAT family</fullName>
    </submittedName>
</protein>
<keyword evidence="2" id="KW-0808">Transferase</keyword>
<gene>
    <name evidence="2" type="ORF">AVDCRST_MAG84-5010</name>
</gene>
<dbReference type="AlphaFoldDB" id="A0A6J4N7A8"/>